<evidence type="ECO:0000259" key="6">
    <source>
        <dbReference type="PROSITE" id="PS50103"/>
    </source>
</evidence>
<dbReference type="PANTHER" id="PTHR12681">
    <property type="entry name" value="ZINC FINGER-CONTAINING PROTEIN P48ZNF"/>
    <property type="match status" value="1"/>
</dbReference>
<dbReference type="Pfam" id="PF00642">
    <property type="entry name" value="zf-CCCH"/>
    <property type="match status" value="1"/>
</dbReference>
<dbReference type="SUPFAM" id="SSF90229">
    <property type="entry name" value="CCCH zinc finger"/>
    <property type="match status" value="1"/>
</dbReference>
<dbReference type="Gene3D" id="4.10.1000.10">
    <property type="entry name" value="Zinc finger, CCCH-type"/>
    <property type="match status" value="1"/>
</dbReference>
<dbReference type="SMART" id="SM00356">
    <property type="entry name" value="ZnF_C3H1"/>
    <property type="match status" value="2"/>
</dbReference>
<evidence type="ECO:0000256" key="1">
    <source>
        <dbReference type="ARBA" id="ARBA00022723"/>
    </source>
</evidence>
<dbReference type="InterPro" id="IPR000571">
    <property type="entry name" value="Znf_CCCH"/>
</dbReference>
<dbReference type="Gene3D" id="6.20.400.10">
    <property type="match status" value="1"/>
</dbReference>
<dbReference type="InterPro" id="IPR032378">
    <property type="entry name" value="ZC3H15/TMA46_C"/>
</dbReference>
<dbReference type="Pfam" id="PF16543">
    <property type="entry name" value="DFRP_C"/>
    <property type="match status" value="1"/>
</dbReference>
<dbReference type="GO" id="GO:0008270">
    <property type="term" value="F:zinc ion binding"/>
    <property type="evidence" value="ECO:0007669"/>
    <property type="project" value="UniProtKB-KW"/>
</dbReference>
<evidence type="ECO:0000256" key="2">
    <source>
        <dbReference type="ARBA" id="ARBA00022771"/>
    </source>
</evidence>
<evidence type="ECO:0000256" key="3">
    <source>
        <dbReference type="ARBA" id="ARBA00022833"/>
    </source>
</evidence>
<evidence type="ECO:0000313" key="8">
    <source>
        <dbReference type="Proteomes" id="UP000265427"/>
    </source>
</evidence>
<name>A0A397A523_APHAT</name>
<dbReference type="GO" id="GO:0005829">
    <property type="term" value="C:cytosol"/>
    <property type="evidence" value="ECO:0007669"/>
    <property type="project" value="TreeGrafter"/>
</dbReference>
<dbReference type="EMBL" id="QUSZ01008202">
    <property type="protein sequence ID" value="RHY00767.1"/>
    <property type="molecule type" value="Genomic_DNA"/>
</dbReference>
<feature type="domain" description="C3H1-type" evidence="6">
    <location>
        <begin position="94"/>
        <end position="121"/>
    </location>
</feature>
<feature type="region of interest" description="Disordered" evidence="5">
    <location>
        <begin position="313"/>
        <end position="345"/>
    </location>
</feature>
<reference evidence="7 8" key="1">
    <citation type="submission" date="2018-08" db="EMBL/GenBank/DDBJ databases">
        <title>Aphanomyces genome sequencing and annotation.</title>
        <authorList>
            <person name="Minardi D."/>
            <person name="Oidtmann B."/>
            <person name="Van Der Giezen M."/>
            <person name="Studholme D.J."/>
        </authorList>
    </citation>
    <scope>NUCLEOTIDE SEQUENCE [LARGE SCALE GENOMIC DNA]</scope>
    <source>
        <strain evidence="7 8">Kv</strain>
    </source>
</reference>
<dbReference type="AlphaFoldDB" id="A0A397A523"/>
<dbReference type="PANTHER" id="PTHR12681:SF0">
    <property type="entry name" value="ZINC FINGER CCCH DOMAIN-CONTAINING PROTEIN 15"/>
    <property type="match status" value="1"/>
</dbReference>
<feature type="zinc finger region" description="C3H1-type" evidence="4">
    <location>
        <begin position="94"/>
        <end position="121"/>
    </location>
</feature>
<keyword evidence="3 4" id="KW-0862">Zinc</keyword>
<evidence type="ECO:0000313" key="7">
    <source>
        <dbReference type="EMBL" id="RHY00767.1"/>
    </source>
</evidence>
<sequence length="370" mass="41718">MAPKQQASKKTVQKAKEKAVEDKTFGLKNKNKSKNVQNYIKTVAHQVKGTSEREERKKLDDKKAALAAKQAMEKQMNDLFMSAIIQPRVPLGVDPKTIVCEFFKQATCSKGNRCKFSHDLMVGKKAIKINLYEDDRKEGTNHIPSSPCRSSRACSFTDKIEDWDQKKLEDVITEKHGQKVATQTDIVCKYFLDAIEKSQYGWFWSCPNGGKACKYRHALPPGFVFQTKAERDLAKGKKVDDVSIEEIIEQQRAKLGAGGGTPVTEASFAQWKVEKLARKAADDEKRRKEEAKKTGGRGILSGRALFSYDPTLFRDDDDAAEDEYDVRNSDDEEDEDKPAFRGGVDAAAAHMDKSLYLQDEDNLDELMDEE</sequence>
<dbReference type="Proteomes" id="UP000265427">
    <property type="component" value="Unassembled WGS sequence"/>
</dbReference>
<dbReference type="VEuPathDB" id="FungiDB:H257_05393"/>
<organism evidence="7 8">
    <name type="scientific">Aphanomyces astaci</name>
    <name type="common">Crayfish plague agent</name>
    <dbReference type="NCBI Taxonomy" id="112090"/>
    <lineage>
        <taxon>Eukaryota</taxon>
        <taxon>Sar</taxon>
        <taxon>Stramenopiles</taxon>
        <taxon>Oomycota</taxon>
        <taxon>Saprolegniomycetes</taxon>
        <taxon>Saprolegniales</taxon>
        <taxon>Verrucalvaceae</taxon>
        <taxon>Aphanomyces</taxon>
    </lineage>
</organism>
<evidence type="ECO:0000256" key="4">
    <source>
        <dbReference type="PROSITE-ProRule" id="PRU00723"/>
    </source>
</evidence>
<dbReference type="GO" id="GO:0002181">
    <property type="term" value="P:cytoplasmic translation"/>
    <property type="evidence" value="ECO:0007669"/>
    <property type="project" value="TreeGrafter"/>
</dbReference>
<keyword evidence="2 4" id="KW-0863">Zinc-finger</keyword>
<feature type="compositionally biased region" description="Polar residues" evidence="5">
    <location>
        <begin position="1"/>
        <end position="10"/>
    </location>
</feature>
<proteinExistence type="predicted"/>
<keyword evidence="1 4" id="KW-0479">Metal-binding</keyword>
<feature type="domain" description="C3H1-type" evidence="6">
    <location>
        <begin position="182"/>
        <end position="220"/>
    </location>
</feature>
<evidence type="ECO:0000256" key="5">
    <source>
        <dbReference type="SAM" id="MobiDB-lite"/>
    </source>
</evidence>
<protein>
    <recommendedName>
        <fullName evidence="6">C3H1-type domain-containing protein</fullName>
    </recommendedName>
</protein>
<feature type="region of interest" description="Disordered" evidence="5">
    <location>
        <begin position="1"/>
        <end position="20"/>
    </location>
</feature>
<gene>
    <name evidence="7" type="ORF">DYB36_013002</name>
</gene>
<comment type="caution">
    <text evidence="7">The sequence shown here is derived from an EMBL/GenBank/DDBJ whole genome shotgun (WGS) entry which is preliminary data.</text>
</comment>
<feature type="compositionally biased region" description="Acidic residues" evidence="5">
    <location>
        <begin position="315"/>
        <end position="336"/>
    </location>
</feature>
<dbReference type="InterPro" id="IPR036855">
    <property type="entry name" value="Znf_CCCH_sf"/>
</dbReference>
<accession>A0A397A523</accession>
<dbReference type="PROSITE" id="PS50103">
    <property type="entry name" value="ZF_C3H1"/>
    <property type="match status" value="2"/>
</dbReference>
<dbReference type="GO" id="GO:0003729">
    <property type="term" value="F:mRNA binding"/>
    <property type="evidence" value="ECO:0007669"/>
    <property type="project" value="TreeGrafter"/>
</dbReference>
<feature type="zinc finger region" description="C3H1-type" evidence="4">
    <location>
        <begin position="182"/>
        <end position="220"/>
    </location>
</feature>